<sequence length="201" mass="22215">MSHDHDHDNELDPFAARVRALETILTEKGLIDPAAIDVIVDTYETKIGPRNGAKVVAKAWVDLEFAAWLKRDATAAIASLSYTGRQGEHMQAVFNSEATHNLVVCTLCSCYPWSVLGLPPVWYKAPPYRSRAVIDPRGVLEEFGLTLPAATKIRVWDSTAELRYLVVPMRPEGTEGWSEERLAELVTRDAMIGTGLAKEPA</sequence>
<dbReference type="Proteomes" id="UP000272706">
    <property type="component" value="Unassembled WGS sequence"/>
</dbReference>
<proteinExistence type="inferred from homology"/>
<dbReference type="GO" id="GO:0046914">
    <property type="term" value="F:transition metal ion binding"/>
    <property type="evidence" value="ECO:0007669"/>
    <property type="project" value="InterPro"/>
</dbReference>
<name>A0A3A5L8K0_9HYPH</name>
<evidence type="ECO:0000256" key="2">
    <source>
        <dbReference type="ARBA" id="ARBA00013079"/>
    </source>
</evidence>
<feature type="binding site" evidence="6">
    <location>
        <position position="109"/>
    </location>
    <ligand>
        <name>Fe(3+)</name>
        <dbReference type="ChEBI" id="CHEBI:29034"/>
    </ligand>
</feature>
<evidence type="ECO:0000256" key="6">
    <source>
        <dbReference type="PIRSR" id="PIRSR001426-1"/>
    </source>
</evidence>
<dbReference type="AlphaFoldDB" id="A0A3A5L8K0"/>
<organism evidence="8 9">
    <name type="scientific">Mesorhizobium waimense</name>
    <dbReference type="NCBI Taxonomy" id="1300307"/>
    <lineage>
        <taxon>Bacteria</taxon>
        <taxon>Pseudomonadati</taxon>
        <taxon>Pseudomonadota</taxon>
        <taxon>Alphaproteobacteria</taxon>
        <taxon>Hyphomicrobiales</taxon>
        <taxon>Phyllobacteriaceae</taxon>
        <taxon>Mesorhizobium</taxon>
    </lineage>
</organism>
<dbReference type="RefSeq" id="WP_120012698.1">
    <property type="nucleotide sequence ID" value="NZ_QZWZ01000002.1"/>
</dbReference>
<dbReference type="PIRSF" id="PIRSF001426">
    <property type="entry name" value="NHase_alpha"/>
    <property type="match status" value="1"/>
</dbReference>
<gene>
    <name evidence="8" type="primary">nthA</name>
    <name evidence="8" type="ORF">D3227_03925</name>
</gene>
<evidence type="ECO:0000256" key="4">
    <source>
        <dbReference type="ARBA" id="ARBA00023239"/>
    </source>
</evidence>
<reference evidence="8 9" key="1">
    <citation type="submission" date="2018-09" db="EMBL/GenBank/DDBJ databases">
        <title>Mesorhizobium carmichaelinearum sp. nov. isolated from Carmichaelinea spp. root nodules in New Zealand.</title>
        <authorList>
            <person name="De Meyer S.E."/>
        </authorList>
    </citation>
    <scope>NUCLEOTIDE SEQUENCE [LARGE SCALE GENOMIC DNA]</scope>
    <source>
        <strain evidence="8 9">ICMP19557</strain>
    </source>
</reference>
<dbReference type="InterPro" id="IPR018141">
    <property type="entry name" value="Nitrile_hydratase_asu"/>
</dbReference>
<keyword evidence="4 8" id="KW-0456">Lyase</keyword>
<dbReference type="InterPro" id="IPR004232">
    <property type="entry name" value="CN_Hdrtase_a/SCN_Hdrlase_g"/>
</dbReference>
<dbReference type="SUPFAM" id="SSF56209">
    <property type="entry name" value="Nitrile hydratase alpha chain"/>
    <property type="match status" value="1"/>
</dbReference>
<feature type="binding site" evidence="6">
    <location>
        <position position="108"/>
    </location>
    <ligand>
        <name>Fe(3+)</name>
        <dbReference type="ChEBI" id="CHEBI:29034"/>
    </ligand>
</feature>
<dbReference type="InterPro" id="IPR023900">
    <property type="entry name" value="CN_Hdrtase_asu/SCN_Hdrlase_gsu"/>
</dbReference>
<dbReference type="GO" id="GO:0018822">
    <property type="term" value="F:nitrile hydratase activity"/>
    <property type="evidence" value="ECO:0007669"/>
    <property type="project" value="UniProtKB-EC"/>
</dbReference>
<dbReference type="EC" id="4.2.1.84" evidence="2"/>
<keyword evidence="3 6" id="KW-0479">Metal-binding</keyword>
<dbReference type="OrthoDB" id="528553at2"/>
<dbReference type="InterPro" id="IPR036648">
    <property type="entry name" value="CN_Hdrase_a/SCN_Hdrase_g_sf"/>
</dbReference>
<evidence type="ECO:0000256" key="3">
    <source>
        <dbReference type="ARBA" id="ARBA00022723"/>
    </source>
</evidence>
<dbReference type="NCBIfam" id="TIGR01323">
    <property type="entry name" value="nitrile_alph"/>
    <property type="match status" value="1"/>
</dbReference>
<feature type="binding site" evidence="6">
    <location>
        <position position="105"/>
    </location>
    <ligand>
        <name>Fe(3+)</name>
        <dbReference type="ChEBI" id="CHEBI:29034"/>
    </ligand>
</feature>
<dbReference type="Pfam" id="PF02979">
    <property type="entry name" value="NHase_alpha"/>
    <property type="match status" value="1"/>
</dbReference>
<evidence type="ECO:0000259" key="7">
    <source>
        <dbReference type="Pfam" id="PF02979"/>
    </source>
</evidence>
<comment type="caution">
    <text evidence="8">The sequence shown here is derived from an EMBL/GenBank/DDBJ whole genome shotgun (WGS) entry which is preliminary data.</text>
</comment>
<dbReference type="EMBL" id="QZWZ01000002">
    <property type="protein sequence ID" value="RJT41854.1"/>
    <property type="molecule type" value="Genomic_DNA"/>
</dbReference>
<feature type="domain" description="Nitrile hydratase alpha/Thiocyanate hydrolase gamma" evidence="7">
    <location>
        <begin position="14"/>
        <end position="194"/>
    </location>
</feature>
<comment type="catalytic activity">
    <reaction evidence="5">
        <text>an aliphatic primary amide = an aliphatic nitrile + H2O</text>
        <dbReference type="Rhea" id="RHEA:12673"/>
        <dbReference type="ChEBI" id="CHEBI:15377"/>
        <dbReference type="ChEBI" id="CHEBI:65285"/>
        <dbReference type="ChEBI" id="CHEBI:80291"/>
        <dbReference type="EC" id="4.2.1.84"/>
    </reaction>
</comment>
<dbReference type="Gene3D" id="3.90.330.10">
    <property type="entry name" value="Nitrile hydratase alpha /Thiocyanate hydrolase gamma"/>
    <property type="match status" value="1"/>
</dbReference>
<evidence type="ECO:0000256" key="1">
    <source>
        <dbReference type="ARBA" id="ARBA00009363"/>
    </source>
</evidence>
<keyword evidence="6" id="KW-0408">Iron</keyword>
<feature type="binding site" evidence="6">
    <location>
        <position position="110"/>
    </location>
    <ligand>
        <name>Fe(3+)</name>
        <dbReference type="ChEBI" id="CHEBI:29034"/>
    </ligand>
</feature>
<evidence type="ECO:0000256" key="5">
    <source>
        <dbReference type="ARBA" id="ARBA00044877"/>
    </source>
</evidence>
<evidence type="ECO:0000313" key="9">
    <source>
        <dbReference type="Proteomes" id="UP000272706"/>
    </source>
</evidence>
<evidence type="ECO:0000313" key="8">
    <source>
        <dbReference type="EMBL" id="RJT41854.1"/>
    </source>
</evidence>
<protein>
    <recommendedName>
        <fullName evidence="2">nitrile hydratase</fullName>
        <ecNumber evidence="2">4.2.1.84</ecNumber>
    </recommendedName>
</protein>
<comment type="similarity">
    <text evidence="1">Belongs to the nitrile hydratase subunit alpha family.</text>
</comment>
<accession>A0A3A5L8K0</accession>
<keyword evidence="9" id="KW-1185">Reference proteome</keyword>